<dbReference type="EMBL" id="BLLK01000058">
    <property type="protein sequence ID" value="GFH57487.1"/>
    <property type="molecule type" value="Genomic_DNA"/>
</dbReference>
<dbReference type="NCBIfam" id="NF006767">
    <property type="entry name" value="PRK09289.1"/>
    <property type="match status" value="1"/>
</dbReference>
<feature type="domain" description="Lumazine-binding" evidence="10">
    <location>
        <begin position="144"/>
        <end position="242"/>
    </location>
</feature>
<dbReference type="NCBIfam" id="TIGR00187">
    <property type="entry name" value="ribE"/>
    <property type="match status" value="1"/>
</dbReference>
<dbReference type="PANTHER" id="PTHR21098">
    <property type="entry name" value="RIBOFLAVIN SYNTHASE ALPHA CHAIN"/>
    <property type="match status" value="1"/>
</dbReference>
<feature type="domain" description="Lumazine-binding" evidence="10">
    <location>
        <begin position="36"/>
        <end position="143"/>
    </location>
</feature>
<name>A0AAD3D4S7_9STRA</name>
<evidence type="ECO:0000256" key="2">
    <source>
        <dbReference type="ARBA" id="ARBA00004887"/>
    </source>
</evidence>
<comment type="function">
    <text evidence="1">Catalyzes the dismutation of two molecules of 6,7-dimethyl-8-ribityllumazine, resulting in the formation of riboflavin and 5-amino-6-(D-ribitylamino)uracil.</text>
</comment>
<proteinExistence type="predicted"/>
<dbReference type="FunFam" id="2.40.30.20:FF:000004">
    <property type="entry name" value="Riboflavin synthase, alpha subunit"/>
    <property type="match status" value="1"/>
</dbReference>
<gene>
    <name evidence="11" type="ORF">CTEN210_13963</name>
</gene>
<evidence type="ECO:0000259" key="10">
    <source>
        <dbReference type="PROSITE" id="PS51177"/>
    </source>
</evidence>
<organism evidence="11 12">
    <name type="scientific">Chaetoceros tenuissimus</name>
    <dbReference type="NCBI Taxonomy" id="426638"/>
    <lineage>
        <taxon>Eukaryota</taxon>
        <taxon>Sar</taxon>
        <taxon>Stramenopiles</taxon>
        <taxon>Ochrophyta</taxon>
        <taxon>Bacillariophyta</taxon>
        <taxon>Coscinodiscophyceae</taxon>
        <taxon>Chaetocerotophycidae</taxon>
        <taxon>Chaetocerotales</taxon>
        <taxon>Chaetocerotaceae</taxon>
        <taxon>Chaetoceros</taxon>
    </lineage>
</organism>
<dbReference type="InterPro" id="IPR017938">
    <property type="entry name" value="Riboflavin_synthase-like_b-brl"/>
</dbReference>
<evidence type="ECO:0000256" key="5">
    <source>
        <dbReference type="ARBA" id="ARBA00022619"/>
    </source>
</evidence>
<dbReference type="SUPFAM" id="SSF63380">
    <property type="entry name" value="Riboflavin synthase domain-like"/>
    <property type="match status" value="2"/>
</dbReference>
<feature type="signal peptide" evidence="9">
    <location>
        <begin position="1"/>
        <end position="16"/>
    </location>
</feature>
<evidence type="ECO:0000313" key="12">
    <source>
        <dbReference type="Proteomes" id="UP001054902"/>
    </source>
</evidence>
<keyword evidence="7" id="KW-0677">Repeat</keyword>
<evidence type="ECO:0000256" key="9">
    <source>
        <dbReference type="SAM" id="SignalP"/>
    </source>
</evidence>
<dbReference type="InterPro" id="IPR026017">
    <property type="entry name" value="Lumazine-bd_dom"/>
</dbReference>
<sequence length="269" mass="29674">MRIPLLVLSSLSFVHAFAPISIQKNAIQSSSTSQNMFTGIVEEMGEVVNLEQRDDMTLWDGSIGSGTELTVKGDVVMGGAYLGCSICVNGVCLTATELNEDESTFKVGLAPETLRRTYLGSLEKGDKLNLERASEIGGRNSGHFVQGHVDGTGEIIDRWEDEDSLFHKVKVDRDLLRYIVPKGFIAIDGTSLTVCEVDTKESWFTFMLVEYTQKKIIIPSKKVGSLLNIEVDVLGKYSESAYAAIMPRIEELEQKVQELEAKVKDLEGN</sequence>
<dbReference type="PROSITE" id="PS51177">
    <property type="entry name" value="LUMAZINE_BIND"/>
    <property type="match status" value="2"/>
</dbReference>
<dbReference type="AlphaFoldDB" id="A0AAD3D4S7"/>
<feature type="chain" id="PRO_5041933205" description="Riboflavin synthase" evidence="9">
    <location>
        <begin position="17"/>
        <end position="269"/>
    </location>
</feature>
<feature type="coiled-coil region" evidence="8">
    <location>
        <begin position="242"/>
        <end position="269"/>
    </location>
</feature>
<dbReference type="Proteomes" id="UP001054902">
    <property type="component" value="Unassembled WGS sequence"/>
</dbReference>
<evidence type="ECO:0000256" key="8">
    <source>
        <dbReference type="SAM" id="Coils"/>
    </source>
</evidence>
<protein>
    <recommendedName>
        <fullName evidence="4">Riboflavin synthase</fullName>
        <ecNumber evidence="3">2.5.1.9</ecNumber>
    </recommendedName>
</protein>
<keyword evidence="5" id="KW-0686">Riboflavin biosynthesis</keyword>
<evidence type="ECO:0000256" key="1">
    <source>
        <dbReference type="ARBA" id="ARBA00002803"/>
    </source>
</evidence>
<evidence type="ECO:0000313" key="11">
    <source>
        <dbReference type="EMBL" id="GFH57487.1"/>
    </source>
</evidence>
<reference evidence="11 12" key="1">
    <citation type="journal article" date="2021" name="Sci. Rep.">
        <title>The genome of the diatom Chaetoceros tenuissimus carries an ancient integrated fragment of an extant virus.</title>
        <authorList>
            <person name="Hongo Y."/>
            <person name="Kimura K."/>
            <person name="Takaki Y."/>
            <person name="Yoshida Y."/>
            <person name="Baba S."/>
            <person name="Kobayashi G."/>
            <person name="Nagasaki K."/>
            <person name="Hano T."/>
            <person name="Tomaru Y."/>
        </authorList>
    </citation>
    <scope>NUCLEOTIDE SEQUENCE [LARGE SCALE GENOMIC DNA]</scope>
    <source>
        <strain evidence="11 12">NIES-3715</strain>
    </source>
</reference>
<dbReference type="GO" id="GO:0009231">
    <property type="term" value="P:riboflavin biosynthetic process"/>
    <property type="evidence" value="ECO:0007669"/>
    <property type="project" value="UniProtKB-KW"/>
</dbReference>
<evidence type="ECO:0000256" key="4">
    <source>
        <dbReference type="ARBA" id="ARBA00013950"/>
    </source>
</evidence>
<evidence type="ECO:0000256" key="3">
    <source>
        <dbReference type="ARBA" id="ARBA00012827"/>
    </source>
</evidence>
<dbReference type="Pfam" id="PF00677">
    <property type="entry name" value="Lum_binding"/>
    <property type="match status" value="2"/>
</dbReference>
<dbReference type="Gene3D" id="2.40.30.20">
    <property type="match status" value="2"/>
</dbReference>
<comment type="pathway">
    <text evidence="2">Cofactor biosynthesis; riboflavin biosynthesis; riboflavin from 2-hydroxy-3-oxobutyl phosphate and 5-amino-6-(D-ribitylamino)uracil: step 2/2.</text>
</comment>
<dbReference type="GO" id="GO:0004746">
    <property type="term" value="F:riboflavin synthase activity"/>
    <property type="evidence" value="ECO:0007669"/>
    <property type="project" value="UniProtKB-EC"/>
</dbReference>
<dbReference type="InterPro" id="IPR001783">
    <property type="entry name" value="Lumazine-bd"/>
</dbReference>
<dbReference type="PANTHER" id="PTHR21098:SF0">
    <property type="entry name" value="RIBOFLAVIN SYNTHASE"/>
    <property type="match status" value="1"/>
</dbReference>
<comment type="caution">
    <text evidence="11">The sequence shown here is derived from an EMBL/GenBank/DDBJ whole genome shotgun (WGS) entry which is preliminary data.</text>
</comment>
<dbReference type="EC" id="2.5.1.9" evidence="3"/>
<keyword evidence="12" id="KW-1185">Reference proteome</keyword>
<dbReference type="InterPro" id="IPR023366">
    <property type="entry name" value="ATP_synth_asu-like_sf"/>
</dbReference>
<evidence type="ECO:0000256" key="6">
    <source>
        <dbReference type="ARBA" id="ARBA00022679"/>
    </source>
</evidence>
<dbReference type="CDD" id="cd00402">
    <property type="entry name" value="Riboflavin_synthase_like"/>
    <property type="match status" value="1"/>
</dbReference>
<keyword evidence="9" id="KW-0732">Signal</keyword>
<keyword evidence="6" id="KW-0808">Transferase</keyword>
<evidence type="ECO:0000256" key="7">
    <source>
        <dbReference type="ARBA" id="ARBA00022737"/>
    </source>
</evidence>
<dbReference type="FunFam" id="2.40.30.20:FF:000003">
    <property type="entry name" value="Riboflavin synthase, alpha subunit"/>
    <property type="match status" value="1"/>
</dbReference>
<keyword evidence="8" id="KW-0175">Coiled coil</keyword>
<accession>A0AAD3D4S7</accession>